<keyword evidence="3" id="KW-0964">Secreted</keyword>
<keyword evidence="6" id="KW-0732">Signal</keyword>
<evidence type="ECO:0000256" key="2">
    <source>
        <dbReference type="ARBA" id="ARBA00010701"/>
    </source>
</evidence>
<dbReference type="Gene3D" id="3.40.50.1820">
    <property type="entry name" value="alpha/beta hydrolase"/>
    <property type="match status" value="1"/>
</dbReference>
<sequence>MTFKISKQLFIIIISLINLITSDSDDDFIAITSSTTEKTADNRGTTTKCFGELGCIKIDSEWYNEKYRPTNLMPADPELLRTEFLLIRKNYSKPSSVYYNVLTPNEKSIKTSGYKQNEGIFLLIHDFTSNGFSGWIKHLSKVLFQVIPNCNILSVDWRHAAQAPYDQAIANSRVVSLEVINMIRVLKKNHEFKLNKLHIVGHGIGAHIAGYVGELLPGIKKITGLDPSGPRFEGMPPSVRLDPTDATYVEVLHTDAFFKIHQGSRQNFGHTDFFINDADIQPGCPVDQSLTDLLSVSRNSLTNGEILPGCSHKRSYKCKNFADFVQGICTSCKEDSCRTFGLITYKSNYNGSYFLQTASKRPYCLFQYKITLHVKGSKPIYSGYFKFILIDVNHMVTTSSSSISRWKNLYSIIDYPVKSYCFRNFKRGNDNSLVFYAGNPEMDSIKAVKIGWYEKPSIFCILECKQFINVEKVEISRINSNIDNLLCLEFFTFKLFQLIDLVVGNGKEISTCKASTRMFEIRRKD</sequence>
<comment type="subcellular location">
    <subcellularLocation>
        <location evidence="1">Secreted</location>
    </subcellularLocation>
</comment>
<dbReference type="GO" id="GO:0046872">
    <property type="term" value="F:metal ion binding"/>
    <property type="evidence" value="ECO:0007669"/>
    <property type="project" value="UniProtKB-KW"/>
</dbReference>
<dbReference type="AlphaFoldDB" id="A0A834HMA4"/>
<dbReference type="InterPro" id="IPR029058">
    <property type="entry name" value="AB_hydrolase_fold"/>
</dbReference>
<dbReference type="PANTHER" id="PTHR11610:SF173">
    <property type="entry name" value="LIPASE DOMAIN-CONTAINING PROTEIN-RELATED"/>
    <property type="match status" value="1"/>
</dbReference>
<dbReference type="OrthoDB" id="199913at2759"/>
<dbReference type="GO" id="GO:0052689">
    <property type="term" value="F:carboxylic ester hydrolase activity"/>
    <property type="evidence" value="ECO:0007669"/>
    <property type="project" value="InterPro"/>
</dbReference>
<proteinExistence type="inferred from homology"/>
<evidence type="ECO:0000259" key="7">
    <source>
        <dbReference type="Pfam" id="PF00151"/>
    </source>
</evidence>
<dbReference type="SUPFAM" id="SSF53474">
    <property type="entry name" value="alpha/beta-Hydrolases"/>
    <property type="match status" value="1"/>
</dbReference>
<keyword evidence="4" id="KW-0479">Metal-binding</keyword>
<feature type="chain" id="PRO_5032314034" description="Lipase domain-containing protein" evidence="6">
    <location>
        <begin position="25"/>
        <end position="525"/>
    </location>
</feature>
<dbReference type="PRINTS" id="PR00821">
    <property type="entry name" value="TAGLIPASE"/>
</dbReference>
<dbReference type="GO" id="GO:0016042">
    <property type="term" value="P:lipid catabolic process"/>
    <property type="evidence" value="ECO:0007669"/>
    <property type="project" value="TreeGrafter"/>
</dbReference>
<evidence type="ECO:0000256" key="4">
    <source>
        <dbReference type="PIRSR" id="PIRSR000865-2"/>
    </source>
</evidence>
<dbReference type="InterPro" id="IPR000734">
    <property type="entry name" value="TAG_lipase"/>
</dbReference>
<dbReference type="InterPro" id="IPR013818">
    <property type="entry name" value="Lipase"/>
</dbReference>
<dbReference type="EMBL" id="JAACXV010018740">
    <property type="protein sequence ID" value="KAF7263928.1"/>
    <property type="molecule type" value="Genomic_DNA"/>
</dbReference>
<evidence type="ECO:0000256" key="5">
    <source>
        <dbReference type="RuleBase" id="RU004262"/>
    </source>
</evidence>
<feature type="binding site" evidence="4">
    <location>
        <position position="242"/>
    </location>
    <ligand>
        <name>Ca(2+)</name>
        <dbReference type="ChEBI" id="CHEBI:29108"/>
    </ligand>
</feature>
<evidence type="ECO:0000256" key="1">
    <source>
        <dbReference type="ARBA" id="ARBA00004613"/>
    </source>
</evidence>
<reference evidence="8" key="1">
    <citation type="submission" date="2020-08" db="EMBL/GenBank/DDBJ databases">
        <title>Genome sequencing and assembly of the red palm weevil Rhynchophorus ferrugineus.</title>
        <authorList>
            <person name="Dias G.B."/>
            <person name="Bergman C.M."/>
            <person name="Manee M."/>
        </authorList>
    </citation>
    <scope>NUCLEOTIDE SEQUENCE</scope>
    <source>
        <strain evidence="8">AA-2017</strain>
        <tissue evidence="8">Whole larva</tissue>
    </source>
</reference>
<keyword evidence="9" id="KW-1185">Reference proteome</keyword>
<gene>
    <name evidence="8" type="ORF">GWI33_000898</name>
</gene>
<feature type="domain" description="Lipase" evidence="7">
    <location>
        <begin position="49"/>
        <end position="363"/>
    </location>
</feature>
<evidence type="ECO:0000313" key="9">
    <source>
        <dbReference type="Proteomes" id="UP000625711"/>
    </source>
</evidence>
<dbReference type="Pfam" id="PF00151">
    <property type="entry name" value="Lipase"/>
    <property type="match status" value="1"/>
</dbReference>
<comment type="similarity">
    <text evidence="2 5">Belongs to the AB hydrolase superfamily. Lipase family.</text>
</comment>
<dbReference type="GO" id="GO:0005615">
    <property type="term" value="C:extracellular space"/>
    <property type="evidence" value="ECO:0007669"/>
    <property type="project" value="TreeGrafter"/>
</dbReference>
<feature type="signal peptide" evidence="6">
    <location>
        <begin position="1"/>
        <end position="24"/>
    </location>
</feature>
<keyword evidence="4" id="KW-0106">Calcium</keyword>
<evidence type="ECO:0000313" key="8">
    <source>
        <dbReference type="EMBL" id="KAF7263928.1"/>
    </source>
</evidence>
<dbReference type="GO" id="GO:0016298">
    <property type="term" value="F:lipase activity"/>
    <property type="evidence" value="ECO:0007669"/>
    <property type="project" value="InterPro"/>
</dbReference>
<evidence type="ECO:0000256" key="3">
    <source>
        <dbReference type="ARBA" id="ARBA00022525"/>
    </source>
</evidence>
<dbReference type="PIRSF" id="PIRSF000865">
    <property type="entry name" value="Lipoprotein_lipase_LIPH"/>
    <property type="match status" value="1"/>
</dbReference>
<organism evidence="8 9">
    <name type="scientific">Rhynchophorus ferrugineus</name>
    <name type="common">Red palm weevil</name>
    <name type="synonym">Curculio ferrugineus</name>
    <dbReference type="NCBI Taxonomy" id="354439"/>
    <lineage>
        <taxon>Eukaryota</taxon>
        <taxon>Metazoa</taxon>
        <taxon>Ecdysozoa</taxon>
        <taxon>Arthropoda</taxon>
        <taxon>Hexapoda</taxon>
        <taxon>Insecta</taxon>
        <taxon>Pterygota</taxon>
        <taxon>Neoptera</taxon>
        <taxon>Endopterygota</taxon>
        <taxon>Coleoptera</taxon>
        <taxon>Polyphaga</taxon>
        <taxon>Cucujiformia</taxon>
        <taxon>Curculionidae</taxon>
        <taxon>Dryophthorinae</taxon>
        <taxon>Rhynchophorus</taxon>
    </lineage>
</organism>
<dbReference type="Proteomes" id="UP000625711">
    <property type="component" value="Unassembled WGS sequence"/>
</dbReference>
<comment type="caution">
    <text evidence="8">The sequence shown here is derived from an EMBL/GenBank/DDBJ whole genome shotgun (WGS) entry which is preliminary data.</text>
</comment>
<dbReference type="InterPro" id="IPR016272">
    <property type="entry name" value="Lipase_LIPH"/>
</dbReference>
<dbReference type="PANTHER" id="PTHR11610">
    <property type="entry name" value="LIPASE"/>
    <property type="match status" value="1"/>
</dbReference>
<name>A0A834HMA4_RHYFE</name>
<feature type="binding site" evidence="4">
    <location>
        <position position="240"/>
    </location>
    <ligand>
        <name>Ca(2+)</name>
        <dbReference type="ChEBI" id="CHEBI:29108"/>
    </ligand>
</feature>
<protein>
    <recommendedName>
        <fullName evidence="7">Lipase domain-containing protein</fullName>
    </recommendedName>
</protein>
<evidence type="ECO:0000256" key="6">
    <source>
        <dbReference type="SAM" id="SignalP"/>
    </source>
</evidence>
<accession>A0A834HMA4</accession>
<feature type="binding site" evidence="4">
    <location>
        <position position="245"/>
    </location>
    <ligand>
        <name>Ca(2+)</name>
        <dbReference type="ChEBI" id="CHEBI:29108"/>
    </ligand>
</feature>